<dbReference type="GO" id="GO:0004366">
    <property type="term" value="F:glycerol-3-phosphate O-acyltransferase activity"/>
    <property type="evidence" value="ECO:0007669"/>
    <property type="project" value="TreeGrafter"/>
</dbReference>
<gene>
    <name evidence="4" type="ORF">ARMOST_00237</name>
</gene>
<dbReference type="AlphaFoldDB" id="A0A284QKK3"/>
<dbReference type="STRING" id="47428.A0A284QKK3"/>
<feature type="compositionally biased region" description="Basic residues" evidence="1">
    <location>
        <begin position="508"/>
        <end position="518"/>
    </location>
</feature>
<keyword evidence="5" id="KW-1185">Reference proteome</keyword>
<evidence type="ECO:0000313" key="5">
    <source>
        <dbReference type="Proteomes" id="UP000219338"/>
    </source>
</evidence>
<accession>A0A284QKK3</accession>
<evidence type="ECO:0000256" key="2">
    <source>
        <dbReference type="SAM" id="Phobius"/>
    </source>
</evidence>
<organism evidence="4 5">
    <name type="scientific">Armillaria ostoyae</name>
    <name type="common">Armillaria root rot fungus</name>
    <dbReference type="NCBI Taxonomy" id="47428"/>
    <lineage>
        <taxon>Eukaryota</taxon>
        <taxon>Fungi</taxon>
        <taxon>Dikarya</taxon>
        <taxon>Basidiomycota</taxon>
        <taxon>Agaricomycotina</taxon>
        <taxon>Agaricomycetes</taxon>
        <taxon>Agaricomycetidae</taxon>
        <taxon>Agaricales</taxon>
        <taxon>Marasmiineae</taxon>
        <taxon>Physalacriaceae</taxon>
        <taxon>Armillaria</taxon>
    </lineage>
</organism>
<dbReference type="CDD" id="cd07992">
    <property type="entry name" value="LPLAT_AAK14816-like"/>
    <property type="match status" value="1"/>
</dbReference>
<feature type="transmembrane region" description="Helical" evidence="2">
    <location>
        <begin position="335"/>
        <end position="353"/>
    </location>
</feature>
<dbReference type="OrthoDB" id="1044435at2759"/>
<dbReference type="PANTHER" id="PTHR31605">
    <property type="entry name" value="GLYCEROL-3-PHOSPHATE O-ACYLTRANSFERASE 1"/>
    <property type="match status" value="1"/>
</dbReference>
<dbReference type="Proteomes" id="UP000219338">
    <property type="component" value="Unassembled WGS sequence"/>
</dbReference>
<evidence type="ECO:0000313" key="4">
    <source>
        <dbReference type="EMBL" id="SJK96988.1"/>
    </source>
</evidence>
<sequence length="615" mass="69020">MSSSEYFLLHKAIRYVVGVAAGSFFTEIRVIGEENVPKGGPIIVAATHHNMILDPIILSTSFPYKRILHYWSKASLYANPVVRYILLSTGNIPVDRKSKDRQVLFKGTFEALAKGGAVALFPEGTSYTEPRIMQVKDGAAWAALEYTKWLKENPEKAPSNEVKIIPAAIVYTNKSKYRSNVIVEYGRPISMDAYLKQFNDPTEGEPRLAAKSLTKTLENELIESTINALDWDTLYTARMARDLMWTDEKFINMDEFVIISQTLVDLFSTTDATANFVSAKRNLLEYYSLLQSANLTNSVLSRMPLPRSLDPNVPTPLPSRLITLLILLRDTLACLARLPFFLFPVVVHLPVYVMGRLGARLVEDEEETQAQNKIVFGLLSMMMVYPAAFFFLWAFLWYSSAGALAAAVIVYLFARYHNTLIDDNYEHAKRLYAAWRALVGVWAPKGMDLSLAALSQYTTPVLPKENPWIDRPNNSTPEPSSTPTTPGNVPTVLPGPSDLLTSNEPPVRSRRKRRPPTRRIMRHVLRARVEAVKALAVFFDQLERAETGKKVKASRHLARIYGFEEGGEGWRSATEVVRFLRAKGAKIPSVSYVPTEEDWMALSSDGEGTSTPIEE</sequence>
<dbReference type="PANTHER" id="PTHR31605:SF0">
    <property type="entry name" value="GLYCEROL-3-PHOSPHATE O-ACYLTRANSFERASE 1"/>
    <property type="match status" value="1"/>
</dbReference>
<dbReference type="InterPro" id="IPR052744">
    <property type="entry name" value="GPAT/DAPAT"/>
</dbReference>
<dbReference type="Pfam" id="PF01553">
    <property type="entry name" value="Acyltransferase"/>
    <property type="match status" value="1"/>
</dbReference>
<protein>
    <recommendedName>
        <fullName evidence="3">Phospholipid/glycerol acyltransferase domain-containing protein</fullName>
    </recommendedName>
</protein>
<keyword evidence="2" id="KW-1133">Transmembrane helix</keyword>
<dbReference type="InterPro" id="IPR002123">
    <property type="entry name" value="Plipid/glycerol_acylTrfase"/>
</dbReference>
<name>A0A284QKK3_ARMOS</name>
<feature type="transmembrane region" description="Helical" evidence="2">
    <location>
        <begin position="374"/>
        <end position="391"/>
    </location>
</feature>
<evidence type="ECO:0000256" key="1">
    <source>
        <dbReference type="SAM" id="MobiDB-lite"/>
    </source>
</evidence>
<keyword evidence="2" id="KW-0472">Membrane</keyword>
<evidence type="ECO:0000259" key="3">
    <source>
        <dbReference type="SMART" id="SM00563"/>
    </source>
</evidence>
<dbReference type="SMART" id="SM00563">
    <property type="entry name" value="PlsC"/>
    <property type="match status" value="1"/>
</dbReference>
<dbReference type="EMBL" id="FUEG01000001">
    <property type="protein sequence ID" value="SJK96988.1"/>
    <property type="molecule type" value="Genomic_DNA"/>
</dbReference>
<feature type="domain" description="Phospholipid/glycerol acyltransferase" evidence="3">
    <location>
        <begin position="42"/>
        <end position="172"/>
    </location>
</feature>
<feature type="compositionally biased region" description="Low complexity" evidence="1">
    <location>
        <begin position="472"/>
        <end position="488"/>
    </location>
</feature>
<dbReference type="SUPFAM" id="SSF69593">
    <property type="entry name" value="Glycerol-3-phosphate (1)-acyltransferase"/>
    <property type="match status" value="1"/>
</dbReference>
<dbReference type="GO" id="GO:0016287">
    <property type="term" value="F:glycerone-phosphate O-acyltransferase activity"/>
    <property type="evidence" value="ECO:0007669"/>
    <property type="project" value="TreeGrafter"/>
</dbReference>
<proteinExistence type="predicted"/>
<dbReference type="OMA" id="PENPWID"/>
<keyword evidence="2" id="KW-0812">Transmembrane</keyword>
<dbReference type="GO" id="GO:0008654">
    <property type="term" value="P:phospholipid biosynthetic process"/>
    <property type="evidence" value="ECO:0007669"/>
    <property type="project" value="TreeGrafter"/>
</dbReference>
<reference evidence="5" key="1">
    <citation type="journal article" date="2017" name="Nat. Ecol. Evol.">
        <title>Genome expansion and lineage-specific genetic innovations in the forest pathogenic fungi Armillaria.</title>
        <authorList>
            <person name="Sipos G."/>
            <person name="Prasanna A.N."/>
            <person name="Walter M.C."/>
            <person name="O'Connor E."/>
            <person name="Balint B."/>
            <person name="Krizsan K."/>
            <person name="Kiss B."/>
            <person name="Hess J."/>
            <person name="Varga T."/>
            <person name="Slot J."/>
            <person name="Riley R."/>
            <person name="Boka B."/>
            <person name="Rigling D."/>
            <person name="Barry K."/>
            <person name="Lee J."/>
            <person name="Mihaltcheva S."/>
            <person name="LaButti K."/>
            <person name="Lipzen A."/>
            <person name="Waldron R."/>
            <person name="Moloney N.M."/>
            <person name="Sperisen C."/>
            <person name="Kredics L."/>
            <person name="Vagvoelgyi C."/>
            <person name="Patrignani A."/>
            <person name="Fitzpatrick D."/>
            <person name="Nagy I."/>
            <person name="Doyle S."/>
            <person name="Anderson J.B."/>
            <person name="Grigoriev I.V."/>
            <person name="Gueldener U."/>
            <person name="Muensterkoetter M."/>
            <person name="Nagy L.G."/>
        </authorList>
    </citation>
    <scope>NUCLEOTIDE SEQUENCE [LARGE SCALE GENOMIC DNA]</scope>
    <source>
        <strain evidence="5">C18/9</strain>
    </source>
</reference>
<feature type="region of interest" description="Disordered" evidence="1">
    <location>
        <begin position="465"/>
        <end position="518"/>
    </location>
</feature>